<comment type="similarity">
    <text evidence="3">Belongs to the Maf family. YhdE subfamily.</text>
</comment>
<evidence type="ECO:0000313" key="4">
    <source>
        <dbReference type="EMBL" id="AGF97322.1"/>
    </source>
</evidence>
<gene>
    <name evidence="4" type="ORF">MmTuc01_1989</name>
</gene>
<proteinExistence type="inferred from homology"/>
<keyword evidence="3" id="KW-0963">Cytoplasm</keyword>
<evidence type="ECO:0000256" key="2">
    <source>
        <dbReference type="ARBA" id="ARBA00022801"/>
    </source>
</evidence>
<name>M1P9Z3_METMZ</name>
<feature type="site" description="Important for substrate specificity" evidence="3">
    <location>
        <position position="91"/>
    </location>
</feature>
<comment type="catalytic activity">
    <reaction evidence="3">
        <text>UTP + H2O = UMP + diphosphate + H(+)</text>
        <dbReference type="Rhea" id="RHEA:29395"/>
        <dbReference type="ChEBI" id="CHEBI:15377"/>
        <dbReference type="ChEBI" id="CHEBI:15378"/>
        <dbReference type="ChEBI" id="CHEBI:33019"/>
        <dbReference type="ChEBI" id="CHEBI:46398"/>
        <dbReference type="ChEBI" id="CHEBI:57865"/>
        <dbReference type="EC" id="3.6.1.9"/>
    </reaction>
</comment>
<dbReference type="BioCyc" id="MMAZ1236903:G139K-1897-MONOMER"/>
<dbReference type="PANTHER" id="PTHR43213:SF5">
    <property type="entry name" value="BIFUNCTIONAL DTTP_UTP PYROPHOSPHATASE_METHYLTRANSFERASE PROTEIN-RELATED"/>
    <property type="match status" value="1"/>
</dbReference>
<reference evidence="4 5" key="1">
    <citation type="journal article" date="2013" name="Genome Announc.">
        <title>Complete Genome of a Methanosarcina mazei Strain Isolated from Sediment Samples from an Amazonian Flooded Area.</title>
        <authorList>
            <person name="Assis das Gracas D."/>
            <person name="Thiago Juca Ramos R."/>
            <person name="Vieira Araujo A.C."/>
            <person name="Zahlouth R."/>
            <person name="Ribeiro Carneiro A."/>
            <person name="Souza Lopes T."/>
            <person name="Azevedo Barauna R."/>
            <person name="Azevedo V."/>
            <person name="Cruz Schneider M.P."/>
            <person name="Pellizari V.H."/>
            <person name="Silva A."/>
        </authorList>
    </citation>
    <scope>NUCLEOTIDE SEQUENCE [LARGE SCALE GENOMIC DNA]</scope>
    <source>
        <strain evidence="4 5">Tuc01</strain>
    </source>
</reference>
<dbReference type="Gene3D" id="3.90.950.10">
    <property type="match status" value="1"/>
</dbReference>
<accession>M1P9Z3</accession>
<evidence type="ECO:0000256" key="3">
    <source>
        <dbReference type="HAMAP-Rule" id="MF_00528"/>
    </source>
</evidence>
<dbReference type="NCBIfam" id="TIGR00172">
    <property type="entry name" value="maf"/>
    <property type="match status" value="1"/>
</dbReference>
<dbReference type="HOGENOM" id="CLU_040416_0_0_2"/>
<sequence length="232" mass="25798">MKTRFSWNLPDISYPSRFFSMRRIILASASPRRKELLRQLIGDNFLVSPSSYEEPPQPDLAPEELLIRHSIGKARDVAKRFSSGIIISADTSVLYNGEVLGKPNFPEKAEEMLKKLNGRKFRVVTGLTVLDLDSAQEISESESTDVWMSEMDDKQILAYVRTGEPLDKAGAFAAQGKGAVLIERIEGDFFNAVGLPLFRLGKILEKLGVSVFISVLLRVSGSSAGKLFFLQK</sequence>
<dbReference type="EC" id="3.6.1.9" evidence="3"/>
<comment type="catalytic activity">
    <reaction evidence="3">
        <text>dTTP + H2O = dTMP + diphosphate + H(+)</text>
        <dbReference type="Rhea" id="RHEA:28534"/>
        <dbReference type="ChEBI" id="CHEBI:15377"/>
        <dbReference type="ChEBI" id="CHEBI:15378"/>
        <dbReference type="ChEBI" id="CHEBI:33019"/>
        <dbReference type="ChEBI" id="CHEBI:37568"/>
        <dbReference type="ChEBI" id="CHEBI:63528"/>
        <dbReference type="EC" id="3.6.1.9"/>
    </reaction>
</comment>
<dbReference type="PIRSF" id="PIRSF006305">
    <property type="entry name" value="Maf"/>
    <property type="match status" value="1"/>
</dbReference>
<dbReference type="AlphaFoldDB" id="M1P9Z3"/>
<comment type="caution">
    <text evidence="3">Lacks conserved residue(s) required for the propagation of feature annotation.</text>
</comment>
<dbReference type="Pfam" id="PF02545">
    <property type="entry name" value="Maf"/>
    <property type="match status" value="1"/>
</dbReference>
<dbReference type="GO" id="GO:0005737">
    <property type="term" value="C:cytoplasm"/>
    <property type="evidence" value="ECO:0007669"/>
    <property type="project" value="UniProtKB-SubCell"/>
</dbReference>
<dbReference type="SUPFAM" id="SSF52972">
    <property type="entry name" value="ITPase-like"/>
    <property type="match status" value="1"/>
</dbReference>
<dbReference type="KEGG" id="mmaz:MmTuc01_1989"/>
<dbReference type="GO" id="GO:0009117">
    <property type="term" value="P:nucleotide metabolic process"/>
    <property type="evidence" value="ECO:0007669"/>
    <property type="project" value="UniProtKB-KW"/>
</dbReference>
<dbReference type="InterPro" id="IPR003697">
    <property type="entry name" value="Maf-like"/>
</dbReference>
<comment type="function">
    <text evidence="3">Nucleoside triphosphate pyrophosphatase that hydrolyzes dTTP and UTP. May have a dual role in cell division arrest and in preventing the incorporation of modified nucleotides into cellular nucleic acids.</text>
</comment>
<keyword evidence="2 3" id="KW-0378">Hydrolase</keyword>
<evidence type="ECO:0000256" key="1">
    <source>
        <dbReference type="ARBA" id="ARBA00001968"/>
    </source>
</evidence>
<dbReference type="CDD" id="cd00555">
    <property type="entry name" value="Maf"/>
    <property type="match status" value="1"/>
</dbReference>
<dbReference type="NCBIfam" id="NF010945">
    <property type="entry name" value="PRK14365.1"/>
    <property type="match status" value="1"/>
</dbReference>
<dbReference type="HAMAP" id="MF_00528">
    <property type="entry name" value="Maf"/>
    <property type="match status" value="1"/>
</dbReference>
<organism evidence="4 5">
    <name type="scientific">Methanosarcina mazei Tuc01</name>
    <dbReference type="NCBI Taxonomy" id="1236903"/>
    <lineage>
        <taxon>Archaea</taxon>
        <taxon>Methanobacteriati</taxon>
        <taxon>Methanobacteriota</taxon>
        <taxon>Stenosarchaea group</taxon>
        <taxon>Methanomicrobia</taxon>
        <taxon>Methanosarcinales</taxon>
        <taxon>Methanosarcinaceae</taxon>
        <taxon>Methanosarcina</taxon>
    </lineage>
</organism>
<dbReference type="EMBL" id="CP004144">
    <property type="protein sequence ID" value="AGF97322.1"/>
    <property type="molecule type" value="Genomic_DNA"/>
</dbReference>
<feature type="site" description="Important for substrate specificity" evidence="3">
    <location>
        <position position="32"/>
    </location>
</feature>
<feature type="active site" description="Proton acceptor" evidence="3">
    <location>
        <position position="90"/>
    </location>
</feature>
<feature type="site" description="Important for substrate specificity" evidence="3">
    <location>
        <position position="175"/>
    </location>
</feature>
<dbReference type="PANTHER" id="PTHR43213">
    <property type="entry name" value="BIFUNCTIONAL DTTP/UTP PYROPHOSPHATASE/METHYLTRANSFERASE PROTEIN-RELATED"/>
    <property type="match status" value="1"/>
</dbReference>
<evidence type="ECO:0000313" key="5">
    <source>
        <dbReference type="Proteomes" id="UP000011718"/>
    </source>
</evidence>
<dbReference type="GO" id="GO:0036221">
    <property type="term" value="F:UTP diphosphatase activity"/>
    <property type="evidence" value="ECO:0007669"/>
    <property type="project" value="RHEA"/>
</dbReference>
<comment type="cofactor">
    <cofactor evidence="1 3">
        <name>a divalent metal cation</name>
        <dbReference type="ChEBI" id="CHEBI:60240"/>
    </cofactor>
</comment>
<dbReference type="Proteomes" id="UP000011718">
    <property type="component" value="Chromosome"/>
</dbReference>
<keyword evidence="3" id="KW-0546">Nucleotide metabolism</keyword>
<comment type="subcellular location">
    <subcellularLocation>
        <location evidence="3">Cytoplasm</location>
    </subcellularLocation>
</comment>
<dbReference type="GO" id="GO:0036218">
    <property type="term" value="F:dTTP diphosphatase activity"/>
    <property type="evidence" value="ECO:0007669"/>
    <property type="project" value="RHEA"/>
</dbReference>
<protein>
    <recommendedName>
        <fullName evidence="3">dTTP/UTP pyrophosphatase</fullName>
        <shortName evidence="3">dTTPase/UTPase</shortName>
        <ecNumber evidence="3">3.6.1.9</ecNumber>
    </recommendedName>
    <alternativeName>
        <fullName evidence="3">Nucleoside triphosphate pyrophosphatase</fullName>
    </alternativeName>
    <alternativeName>
        <fullName evidence="3">Nucleotide pyrophosphatase</fullName>
        <shortName evidence="3">Nucleotide PPase</shortName>
    </alternativeName>
</protein>
<dbReference type="InterPro" id="IPR029001">
    <property type="entry name" value="ITPase-like_fam"/>
</dbReference>